<dbReference type="InterPro" id="IPR014010">
    <property type="entry name" value="REJ_dom"/>
</dbReference>
<feature type="region of interest" description="Disordered" evidence="7">
    <location>
        <begin position="755"/>
        <end position="776"/>
    </location>
</feature>
<feature type="compositionally biased region" description="Low complexity" evidence="7">
    <location>
        <begin position="764"/>
        <end position="775"/>
    </location>
</feature>
<dbReference type="InterPro" id="IPR000601">
    <property type="entry name" value="PKD_dom"/>
</dbReference>
<dbReference type="Gene3D" id="2.60.40.10">
    <property type="entry name" value="Immunoglobulins"/>
    <property type="match status" value="2"/>
</dbReference>
<comment type="subcellular location">
    <subcellularLocation>
        <location evidence="1">Membrane</location>
        <topology evidence="1">Multi-pass membrane protein</topology>
    </subcellularLocation>
</comment>
<keyword evidence="8" id="KW-0732">Signal</keyword>
<organism evidence="11 12">
    <name type="scientific">Scophthalmus maximus</name>
    <name type="common">Turbot</name>
    <name type="synonym">Psetta maxima</name>
    <dbReference type="NCBI Taxonomy" id="52904"/>
    <lineage>
        <taxon>Eukaryota</taxon>
        <taxon>Metazoa</taxon>
        <taxon>Chordata</taxon>
        <taxon>Craniata</taxon>
        <taxon>Vertebrata</taxon>
        <taxon>Euteleostomi</taxon>
        <taxon>Actinopterygii</taxon>
        <taxon>Neopterygii</taxon>
        <taxon>Teleostei</taxon>
        <taxon>Neoteleostei</taxon>
        <taxon>Acanthomorphata</taxon>
        <taxon>Carangaria</taxon>
        <taxon>Pleuronectiformes</taxon>
        <taxon>Pleuronectoidei</taxon>
        <taxon>Scophthalmidae</taxon>
        <taxon>Scophthalmus</taxon>
    </lineage>
</organism>
<evidence type="ECO:0000256" key="6">
    <source>
        <dbReference type="ARBA" id="ARBA00023136"/>
    </source>
</evidence>
<feature type="signal peptide" evidence="8">
    <location>
        <begin position="1"/>
        <end position="21"/>
    </location>
</feature>
<feature type="region of interest" description="Disordered" evidence="7">
    <location>
        <begin position="1260"/>
        <end position="1295"/>
    </location>
</feature>
<comment type="caution">
    <text evidence="11">The sequence shown here is derived from an EMBL/GenBank/DDBJ whole genome shotgun (WGS) entry which is preliminary data.</text>
</comment>
<feature type="domain" description="REJ" evidence="10">
    <location>
        <begin position="945"/>
        <end position="1649"/>
    </location>
</feature>
<evidence type="ECO:0000313" key="11">
    <source>
        <dbReference type="EMBL" id="KAF0028191.1"/>
    </source>
</evidence>
<feature type="compositionally biased region" description="Polar residues" evidence="7">
    <location>
        <begin position="1265"/>
        <end position="1290"/>
    </location>
</feature>
<dbReference type="GO" id="GO:0006816">
    <property type="term" value="P:calcium ion transport"/>
    <property type="evidence" value="ECO:0007669"/>
    <property type="project" value="TreeGrafter"/>
</dbReference>
<comment type="similarity">
    <text evidence="2">Belongs to the polycystin family.</text>
</comment>
<evidence type="ECO:0000256" key="3">
    <source>
        <dbReference type="ARBA" id="ARBA00022692"/>
    </source>
</evidence>
<dbReference type="GO" id="GO:0005886">
    <property type="term" value="C:plasma membrane"/>
    <property type="evidence" value="ECO:0007669"/>
    <property type="project" value="TreeGrafter"/>
</dbReference>
<evidence type="ECO:0000256" key="5">
    <source>
        <dbReference type="ARBA" id="ARBA00022989"/>
    </source>
</evidence>
<dbReference type="PROSITE" id="PS51111">
    <property type="entry name" value="REJ"/>
    <property type="match status" value="1"/>
</dbReference>
<dbReference type="Proteomes" id="UP000438429">
    <property type="component" value="Unassembled WGS sequence"/>
</dbReference>
<evidence type="ECO:0008006" key="13">
    <source>
        <dbReference type="Google" id="ProtNLM"/>
    </source>
</evidence>
<name>A0A6A4SAR5_SCOMX</name>
<dbReference type="Pfam" id="PF02010">
    <property type="entry name" value="REJ"/>
    <property type="match status" value="1"/>
</dbReference>
<feature type="chain" id="PRO_5025504160" description="Polycystic kidney disease protein 1-like 1" evidence="8">
    <location>
        <begin position="22"/>
        <end position="1649"/>
    </location>
</feature>
<evidence type="ECO:0000256" key="2">
    <source>
        <dbReference type="ARBA" id="ARBA00007200"/>
    </source>
</evidence>
<feature type="region of interest" description="Disordered" evidence="7">
    <location>
        <begin position="100"/>
        <end position="119"/>
    </location>
</feature>
<evidence type="ECO:0000313" key="12">
    <source>
        <dbReference type="Proteomes" id="UP000438429"/>
    </source>
</evidence>
<dbReference type="SMART" id="SM00089">
    <property type="entry name" value="PKD"/>
    <property type="match status" value="5"/>
</dbReference>
<dbReference type="InterPro" id="IPR022409">
    <property type="entry name" value="PKD/Chitinase_dom"/>
</dbReference>
<dbReference type="InterPro" id="IPR035986">
    <property type="entry name" value="PKD_dom_sf"/>
</dbReference>
<evidence type="ECO:0000256" key="8">
    <source>
        <dbReference type="SAM" id="SignalP"/>
    </source>
</evidence>
<evidence type="ECO:0000259" key="9">
    <source>
        <dbReference type="PROSITE" id="PS50093"/>
    </source>
</evidence>
<evidence type="ECO:0000256" key="7">
    <source>
        <dbReference type="SAM" id="MobiDB-lite"/>
    </source>
</evidence>
<feature type="domain" description="PKD" evidence="9">
    <location>
        <begin position="778"/>
        <end position="843"/>
    </location>
</feature>
<evidence type="ECO:0000259" key="10">
    <source>
        <dbReference type="PROSITE" id="PS51111"/>
    </source>
</evidence>
<dbReference type="EMBL" id="VEVO01000017">
    <property type="protein sequence ID" value="KAF0028191.1"/>
    <property type="molecule type" value="Genomic_DNA"/>
</dbReference>
<dbReference type="InterPro" id="IPR013783">
    <property type="entry name" value="Ig-like_fold"/>
</dbReference>
<dbReference type="PANTHER" id="PTHR46730:SF4">
    <property type="entry name" value="POLYCYSTIC KIDNEY DISEASE PROTEIN 1-LIKE 1"/>
    <property type="match status" value="1"/>
</dbReference>
<keyword evidence="4" id="KW-0677">Repeat</keyword>
<dbReference type="Pfam" id="PF00801">
    <property type="entry name" value="PKD"/>
    <property type="match status" value="4"/>
</dbReference>
<keyword evidence="5" id="KW-1133">Transmembrane helix</keyword>
<sequence>MLGLLVYAFVSLRPFFNPTSAAVRASGHEDSPWFIGCVGAGASSLLRLHPPEGVRDLDPAPCSARCLDDGYQVAALTFESCYCGNLLLQGLVFSECLSTSTSSSRGSDERERQSDVSLPVGGGQGTVALYRTEGSFLHSVSLSTSPDRVRAGKTFALGVSGNLAGRPDQPTGIPSLAGQDLSFVTVEFLDTAPKGQSSHHVSVLEDGSFFVSSEWSLETPGEYEINVSVSNLLSTLSSTLRLSVSQPAHGLVISMLPGPLGVPSSCVHPQQATSKSAATQPVFLGDPVTLQAHVGEGLATGFCWCFDREKREDRKEMEEERKCVKTTCFPNSDCLNSTLNWTFETEGVYTVTVNASGATGWTQQAIHVVAALPAVSDLKVNVWRNHLSAGESISLDVELLTTMKHLLLLDLTINLEHDSNVDSNGRSTDGRDTRSNISNDDTSVFSDEIENIYANATYSNNSESHMSKIIQWENITDHDCNYSNHGNIINDHNFSQGHGDVCCHGGTHHLIPLHPLQPSHRSGCRLRFHLCCRLPNAAGRYRLTVSVLSAPHPSSVLLSTVLPQALMVYEHIRALRPSGSWTSAVPTHAEFSLEVDGQGGRMGSRIIWTFSLDNAPVVNRTTEEWHVNVSLPSAGRYRVTVKAFNPVSWASFHTHILAQDPVGELVLNVPRVIRTQQEQPVVFRVASGSNVTVSLLVNATSLYRNSSYVTGEEMMAVLLFNHTGTVVAELRAENRVSSLNKSVRVCVEVNGKSSAQVRDNPNWQPTTSQSPSHSPADNAVRIYAAKPAYATNTDVTFQVVADAPDLVEFIWQFGDSTSARTTSRTVTKRYHKPGRFAVVAVASAGRTSVTSEAFPLVVQRAVRLNRLVHPASVLQNGTATVSCRVNAGTDLSFRWSFGDGSSRLGQSAERHVFHRTGEFRVEVTVSNLVSSASLSSHIFVVDRPCQPPLVKNMGPLKLQVRRYEVIRLGVTYETEIDCDAPGGLQYTWTVLDSAGRILSLPLTDTHTQGLTLQSHLLQYDTYTATARVQVVGSVVYSNYSVRVQVMPSPPVAFIQGGTNVFINNGNATVLTLDGQRSHDPDFPMNPLSYSWTCKPLSSIATTCFNRHISTSSPVLTFPVRLLKHDFDQFQFTLTVHSGERSASSDTFLTVVPNLLGKLSVDCPHCQGDQVNWDQSFSVGASCEDCGVSHTHLRHTWSLYLVNASSRPVTEVPFCHTVDLGAPSTITVDQTPGTSALHPPHTDTPHDARAVHSSAPALLTEIAPETTGTRKQNVGPTDSLTSAKKSRNLSTKAGEEPLYDYQGELDPAEHHPSTEYIPLTPDNSRVLHPELFGQSNIIGDFPTHSGSSAEWESSFPGLESGDMGGRQGVDGETLSPGADSVFDPAEGEGSNLVVSRPSVLTQEPTLLDLPRDSVDRDVFESYTYTVTIYTEVRSGTHGTATKPCPVTVKVEPSFLRDTSPHHDPDLELSGAGLRSLSALVGLGNSQEIRNHVRLLSGILNRLSLEAEANAQAQRHKYILFHKVEQHRIGTGLLVLHASYHHRTSTVVRGGSATFYAPAPLIQLLFVHRGGAAGSREERPCVLSVLTELARDPHTPGDVRLGGPVVDLSLFSRVSYHSLNITQDHLQQAVQLSVAFRPLPGKVFPIMLLFR</sequence>
<dbReference type="PANTHER" id="PTHR46730">
    <property type="entry name" value="POLYCYSTIN-1"/>
    <property type="match status" value="1"/>
</dbReference>
<feature type="domain" description="PKD" evidence="9">
    <location>
        <begin position="886"/>
        <end position="940"/>
    </location>
</feature>
<keyword evidence="3" id="KW-0812">Transmembrane</keyword>
<reference evidence="11 12" key="1">
    <citation type="submission" date="2019-06" db="EMBL/GenBank/DDBJ databases">
        <title>Draft genomes of female and male turbot (Scophthalmus maximus).</title>
        <authorList>
            <person name="Xu H."/>
            <person name="Xu X.-W."/>
            <person name="Shao C."/>
            <person name="Chen S."/>
        </authorList>
    </citation>
    <scope>NUCLEOTIDE SEQUENCE [LARGE SCALE GENOMIC DNA]</scope>
    <source>
        <strain evidence="11">Ysfricsl-2016a</strain>
        <tissue evidence="11">Blood</tissue>
    </source>
</reference>
<keyword evidence="6" id="KW-0472">Membrane</keyword>
<feature type="region of interest" description="Disordered" evidence="7">
    <location>
        <begin position="419"/>
        <end position="440"/>
    </location>
</feature>
<proteinExistence type="inferred from homology"/>
<evidence type="ECO:0000256" key="1">
    <source>
        <dbReference type="ARBA" id="ARBA00004141"/>
    </source>
</evidence>
<dbReference type="CDD" id="cd00146">
    <property type="entry name" value="PKD"/>
    <property type="match status" value="2"/>
</dbReference>
<protein>
    <recommendedName>
        <fullName evidence="13">Polycystic kidney disease protein 1-like 1</fullName>
    </recommendedName>
</protein>
<dbReference type="PROSITE" id="PS50093">
    <property type="entry name" value="PKD"/>
    <property type="match status" value="2"/>
</dbReference>
<gene>
    <name evidence="11" type="ORF">F2P81_019278</name>
</gene>
<evidence type="ECO:0000256" key="4">
    <source>
        <dbReference type="ARBA" id="ARBA00022737"/>
    </source>
</evidence>
<dbReference type="GO" id="GO:0005261">
    <property type="term" value="F:monoatomic cation channel activity"/>
    <property type="evidence" value="ECO:0007669"/>
    <property type="project" value="TreeGrafter"/>
</dbReference>
<dbReference type="InterPro" id="IPR002859">
    <property type="entry name" value="PKD/REJ-like"/>
</dbReference>
<accession>A0A6A4SAR5</accession>
<dbReference type="SUPFAM" id="SSF49299">
    <property type="entry name" value="PKD domain"/>
    <property type="match status" value="3"/>
</dbReference>